<proteinExistence type="predicted"/>
<feature type="non-terminal residue" evidence="7">
    <location>
        <position position="1"/>
    </location>
</feature>
<evidence type="ECO:0000259" key="6">
    <source>
        <dbReference type="Pfam" id="PF02879"/>
    </source>
</evidence>
<gene>
    <name evidence="7" type="ORF">B1A_01546</name>
</gene>
<dbReference type="PANTHER" id="PTHR43771:SF1">
    <property type="entry name" value="PHOSPHOMANNOMUTASE"/>
    <property type="match status" value="1"/>
</dbReference>
<dbReference type="AlphaFoldDB" id="T1C2U1"/>
<dbReference type="Gene3D" id="3.40.120.10">
    <property type="entry name" value="Alpha-D-Glucose-1,6-Bisphosphate, subunit A, domain 3"/>
    <property type="match status" value="1"/>
</dbReference>
<keyword evidence="3" id="KW-0479">Metal-binding</keyword>
<feature type="domain" description="Alpha-D-phosphohexomutase alpha/beta/alpha" evidence="6">
    <location>
        <begin position="5"/>
        <end position="70"/>
    </location>
</feature>
<evidence type="ECO:0000256" key="4">
    <source>
        <dbReference type="ARBA" id="ARBA00022842"/>
    </source>
</evidence>
<comment type="cofactor">
    <cofactor evidence="1">
        <name>Mg(2+)</name>
        <dbReference type="ChEBI" id="CHEBI:18420"/>
    </cofactor>
</comment>
<dbReference type="PRINTS" id="PR00509">
    <property type="entry name" value="PGMPMM"/>
</dbReference>
<dbReference type="GO" id="GO:0016868">
    <property type="term" value="F:intramolecular phosphotransferase activity"/>
    <property type="evidence" value="ECO:0007669"/>
    <property type="project" value="InterPro"/>
</dbReference>
<sequence>IPTSPELLRRLGCRVVTLNGHVDGTFPGHLSEPTEANVGDLLKTVVALGADLGIVHDGDADRAIFVDAEGRYVPGEASLTLLARDRVAQHGGGVVVTP</sequence>
<dbReference type="InterPro" id="IPR005845">
    <property type="entry name" value="A-D-PHexomutase_a/b/a-II"/>
</dbReference>
<dbReference type="SUPFAM" id="SSF53738">
    <property type="entry name" value="Phosphoglucomutase, first 3 domains"/>
    <property type="match status" value="1"/>
</dbReference>
<dbReference type="Pfam" id="PF02879">
    <property type="entry name" value="PGM_PMM_II"/>
    <property type="match status" value="1"/>
</dbReference>
<evidence type="ECO:0000256" key="2">
    <source>
        <dbReference type="ARBA" id="ARBA00022553"/>
    </source>
</evidence>
<dbReference type="PANTHER" id="PTHR43771">
    <property type="entry name" value="PHOSPHOMANNOMUTASE"/>
    <property type="match status" value="1"/>
</dbReference>
<dbReference type="EMBL" id="AUZX01001173">
    <property type="protein sequence ID" value="EQD79781.1"/>
    <property type="molecule type" value="Genomic_DNA"/>
</dbReference>
<evidence type="ECO:0000256" key="3">
    <source>
        <dbReference type="ARBA" id="ARBA00022723"/>
    </source>
</evidence>
<keyword evidence="5 7" id="KW-0413">Isomerase</keyword>
<reference evidence="7" key="2">
    <citation type="journal article" date="2014" name="ISME J.">
        <title>Microbial stratification in low pH oxic and suboxic macroscopic growths along an acid mine drainage.</title>
        <authorList>
            <person name="Mendez-Garcia C."/>
            <person name="Mesa V."/>
            <person name="Sprenger R.R."/>
            <person name="Richter M."/>
            <person name="Diez M.S."/>
            <person name="Solano J."/>
            <person name="Bargiela R."/>
            <person name="Golyshina O.V."/>
            <person name="Manteca A."/>
            <person name="Ramos J.L."/>
            <person name="Gallego J.R."/>
            <person name="Llorente I."/>
            <person name="Martins Dos Santos V.A."/>
            <person name="Jensen O.N."/>
            <person name="Pelaez A.I."/>
            <person name="Sanchez J."/>
            <person name="Ferrer M."/>
        </authorList>
    </citation>
    <scope>NUCLEOTIDE SEQUENCE</scope>
</reference>
<dbReference type="GO" id="GO:0005975">
    <property type="term" value="P:carbohydrate metabolic process"/>
    <property type="evidence" value="ECO:0007669"/>
    <property type="project" value="InterPro"/>
</dbReference>
<name>T1C2U1_9ZZZZ</name>
<evidence type="ECO:0000313" key="7">
    <source>
        <dbReference type="EMBL" id="EQD79781.1"/>
    </source>
</evidence>
<reference evidence="7" key="1">
    <citation type="submission" date="2013-08" db="EMBL/GenBank/DDBJ databases">
        <authorList>
            <person name="Mendez C."/>
            <person name="Richter M."/>
            <person name="Ferrer M."/>
            <person name="Sanchez J."/>
        </authorList>
    </citation>
    <scope>NUCLEOTIDE SEQUENCE</scope>
</reference>
<keyword evidence="4" id="KW-0460">Magnesium</keyword>
<protein>
    <submittedName>
        <fullName evidence="7">Alpha-D-phosphohexomutase, alpha/beta/alpha domain protein II domain protein</fullName>
        <ecNumber evidence="7">5.4.2.-</ecNumber>
    </submittedName>
</protein>
<evidence type="ECO:0000256" key="5">
    <source>
        <dbReference type="ARBA" id="ARBA00023235"/>
    </source>
</evidence>
<keyword evidence="2" id="KW-0597">Phosphoprotein</keyword>
<accession>T1C2U1</accession>
<dbReference type="InterPro" id="IPR005841">
    <property type="entry name" value="Alpha-D-phosphohexomutase_SF"/>
</dbReference>
<dbReference type="EC" id="5.4.2.-" evidence="7"/>
<dbReference type="GO" id="GO:0046872">
    <property type="term" value="F:metal ion binding"/>
    <property type="evidence" value="ECO:0007669"/>
    <property type="project" value="UniProtKB-KW"/>
</dbReference>
<comment type="caution">
    <text evidence="7">The sequence shown here is derived from an EMBL/GenBank/DDBJ whole genome shotgun (WGS) entry which is preliminary data.</text>
</comment>
<dbReference type="InterPro" id="IPR016055">
    <property type="entry name" value="A-D-PHexomutase_a/b/a-I/II/III"/>
</dbReference>
<evidence type="ECO:0000256" key="1">
    <source>
        <dbReference type="ARBA" id="ARBA00001946"/>
    </source>
</evidence>
<organism evidence="7">
    <name type="scientific">mine drainage metagenome</name>
    <dbReference type="NCBI Taxonomy" id="410659"/>
    <lineage>
        <taxon>unclassified sequences</taxon>
        <taxon>metagenomes</taxon>
        <taxon>ecological metagenomes</taxon>
    </lineage>
</organism>